<dbReference type="InterPro" id="IPR051910">
    <property type="entry name" value="ComF/GntX_DNA_util-trans"/>
</dbReference>
<comment type="similarity">
    <text evidence="1">Belongs to the ComF/GntX family.</text>
</comment>
<dbReference type="EMBL" id="JAJCIS010000011">
    <property type="protein sequence ID" value="MCB7388374.1"/>
    <property type="molecule type" value="Genomic_DNA"/>
</dbReference>
<name>A0ABS8DKW5_9FIRM</name>
<keyword evidence="5" id="KW-1185">Reference proteome</keyword>
<dbReference type="Proteomes" id="UP001299546">
    <property type="component" value="Unassembled WGS sequence"/>
</dbReference>
<evidence type="ECO:0000259" key="2">
    <source>
        <dbReference type="Pfam" id="PF00156"/>
    </source>
</evidence>
<dbReference type="InterPro" id="IPR044005">
    <property type="entry name" value="DZR_2"/>
</dbReference>
<sequence>MKEYKNLFYELLYPNVCPFCGSLVREGMCGKCEEKVVYVQEPYCKKCGKPVRTEEQEYCFDCGKNRHYFTEGRALFLHKSPVSEAVYAMKYQNRRVYGQFFGRELAEKYNGFMEKRGVELIIPIPLHKSKKRLRGYNQSQIVAGELAKRTGIPMDMTKLARRKKTKPQKSLDDRQRKANISGAFSLKGELGGKKNILLVDDIYTTGSTLDEAARVLLNGGAENVYFLTISIGQGY</sequence>
<comment type="caution">
    <text evidence="4">The sequence shown here is derived from an EMBL/GenBank/DDBJ whole genome shotgun (WGS) entry which is preliminary data.</text>
</comment>
<evidence type="ECO:0000313" key="5">
    <source>
        <dbReference type="Proteomes" id="UP001299546"/>
    </source>
</evidence>
<dbReference type="Gene3D" id="3.40.50.2020">
    <property type="match status" value="1"/>
</dbReference>
<protein>
    <submittedName>
        <fullName evidence="4">ComF family protein</fullName>
    </submittedName>
</protein>
<reference evidence="4 5" key="1">
    <citation type="submission" date="2021-10" db="EMBL/GenBank/DDBJ databases">
        <title>Collection of gut derived symbiotic bacterial strains cultured from healthy donors.</title>
        <authorList>
            <person name="Lin H."/>
            <person name="Littmann E."/>
            <person name="Kohout C."/>
            <person name="Pamer E.G."/>
        </authorList>
    </citation>
    <scope>NUCLEOTIDE SEQUENCE [LARGE SCALE GENOMIC DNA]</scope>
    <source>
        <strain evidence="4 5">DFI.1.165</strain>
    </source>
</reference>
<feature type="domain" description="Double zinc ribbon" evidence="3">
    <location>
        <begin position="10"/>
        <end position="62"/>
    </location>
</feature>
<accession>A0ABS8DKW5</accession>
<evidence type="ECO:0000313" key="4">
    <source>
        <dbReference type="EMBL" id="MCB7388374.1"/>
    </source>
</evidence>
<dbReference type="Pfam" id="PF00156">
    <property type="entry name" value="Pribosyltran"/>
    <property type="match status" value="1"/>
</dbReference>
<feature type="domain" description="Phosphoribosyltransferase" evidence="2">
    <location>
        <begin position="141"/>
        <end position="226"/>
    </location>
</feature>
<dbReference type="RefSeq" id="WP_066731313.1">
    <property type="nucleotide sequence ID" value="NZ_JAJCIQ010000011.1"/>
</dbReference>
<dbReference type="InterPro" id="IPR000836">
    <property type="entry name" value="PRTase_dom"/>
</dbReference>
<dbReference type="PANTHER" id="PTHR47505">
    <property type="entry name" value="DNA UTILIZATION PROTEIN YHGH"/>
    <property type="match status" value="1"/>
</dbReference>
<evidence type="ECO:0000256" key="1">
    <source>
        <dbReference type="ARBA" id="ARBA00008007"/>
    </source>
</evidence>
<organism evidence="4 5">
    <name type="scientific">Bariatricus massiliensis</name>
    <dbReference type="NCBI Taxonomy" id="1745713"/>
    <lineage>
        <taxon>Bacteria</taxon>
        <taxon>Bacillati</taxon>
        <taxon>Bacillota</taxon>
        <taxon>Clostridia</taxon>
        <taxon>Lachnospirales</taxon>
        <taxon>Lachnospiraceae</taxon>
        <taxon>Bariatricus</taxon>
    </lineage>
</organism>
<dbReference type="InterPro" id="IPR029057">
    <property type="entry name" value="PRTase-like"/>
</dbReference>
<evidence type="ECO:0000259" key="3">
    <source>
        <dbReference type="Pfam" id="PF18912"/>
    </source>
</evidence>
<dbReference type="PANTHER" id="PTHR47505:SF1">
    <property type="entry name" value="DNA UTILIZATION PROTEIN YHGH"/>
    <property type="match status" value="1"/>
</dbReference>
<dbReference type="CDD" id="cd06223">
    <property type="entry name" value="PRTases_typeI"/>
    <property type="match status" value="1"/>
</dbReference>
<proteinExistence type="inferred from homology"/>
<dbReference type="SUPFAM" id="SSF53271">
    <property type="entry name" value="PRTase-like"/>
    <property type="match status" value="1"/>
</dbReference>
<dbReference type="Pfam" id="PF18912">
    <property type="entry name" value="DZR_2"/>
    <property type="match status" value="1"/>
</dbReference>
<gene>
    <name evidence="4" type="ORF">LIZ65_13885</name>
</gene>